<evidence type="ECO:0000313" key="2">
    <source>
        <dbReference type="EMBL" id="ORZ19160.1"/>
    </source>
</evidence>
<organism evidence="2 3">
    <name type="scientific">Lobosporangium transversale</name>
    <dbReference type="NCBI Taxonomy" id="64571"/>
    <lineage>
        <taxon>Eukaryota</taxon>
        <taxon>Fungi</taxon>
        <taxon>Fungi incertae sedis</taxon>
        <taxon>Mucoromycota</taxon>
        <taxon>Mortierellomycotina</taxon>
        <taxon>Mortierellomycetes</taxon>
        <taxon>Mortierellales</taxon>
        <taxon>Mortierellaceae</taxon>
        <taxon>Lobosporangium</taxon>
    </lineage>
</organism>
<keyword evidence="3" id="KW-1185">Reference proteome</keyword>
<protein>
    <submittedName>
        <fullName evidence="2">Uncharacterized protein</fullName>
    </submittedName>
</protein>
<feature type="transmembrane region" description="Helical" evidence="1">
    <location>
        <begin position="12"/>
        <end position="32"/>
    </location>
</feature>
<dbReference type="Proteomes" id="UP000193648">
    <property type="component" value="Unassembled WGS sequence"/>
</dbReference>
<dbReference type="RefSeq" id="XP_021882328.1">
    <property type="nucleotide sequence ID" value="XM_022020249.1"/>
</dbReference>
<feature type="non-terminal residue" evidence="2">
    <location>
        <position position="52"/>
    </location>
</feature>
<accession>A0A1Y2GS14</accession>
<dbReference type="OrthoDB" id="10266980at2759"/>
<evidence type="ECO:0000313" key="3">
    <source>
        <dbReference type="Proteomes" id="UP000193648"/>
    </source>
</evidence>
<sequence>DKLGMTGSIYQFINGINLLSVFFSARIVFGLYMSYQTYLSVKAVIDWVPLHL</sequence>
<reference evidence="2 3" key="1">
    <citation type="submission" date="2016-07" db="EMBL/GenBank/DDBJ databases">
        <title>Pervasive Adenine N6-methylation of Active Genes in Fungi.</title>
        <authorList>
            <consortium name="DOE Joint Genome Institute"/>
            <person name="Mondo S.J."/>
            <person name="Dannebaum R.O."/>
            <person name="Kuo R.C."/>
            <person name="Labutti K."/>
            <person name="Haridas S."/>
            <person name="Kuo A."/>
            <person name="Salamov A."/>
            <person name="Ahrendt S.R."/>
            <person name="Lipzen A."/>
            <person name="Sullivan W."/>
            <person name="Andreopoulos W.B."/>
            <person name="Clum A."/>
            <person name="Lindquist E."/>
            <person name="Daum C."/>
            <person name="Ramamoorthy G.K."/>
            <person name="Gryganskyi A."/>
            <person name="Culley D."/>
            <person name="Magnuson J.K."/>
            <person name="James T.Y."/>
            <person name="O'Malley M.A."/>
            <person name="Stajich J.E."/>
            <person name="Spatafora J.W."/>
            <person name="Visel A."/>
            <person name="Grigoriev I.V."/>
        </authorList>
    </citation>
    <scope>NUCLEOTIDE SEQUENCE [LARGE SCALE GENOMIC DNA]</scope>
    <source>
        <strain evidence="2 3">NRRL 3116</strain>
    </source>
</reference>
<name>A0A1Y2GS14_9FUNG</name>
<feature type="non-terminal residue" evidence="2">
    <location>
        <position position="1"/>
    </location>
</feature>
<evidence type="ECO:0000256" key="1">
    <source>
        <dbReference type="SAM" id="Phobius"/>
    </source>
</evidence>
<dbReference type="STRING" id="64571.A0A1Y2GS14"/>
<comment type="caution">
    <text evidence="2">The sequence shown here is derived from an EMBL/GenBank/DDBJ whole genome shotgun (WGS) entry which is preliminary data.</text>
</comment>
<keyword evidence="1" id="KW-1133">Transmembrane helix</keyword>
<dbReference type="GeneID" id="33562093"/>
<proteinExistence type="predicted"/>
<dbReference type="AlphaFoldDB" id="A0A1Y2GS14"/>
<keyword evidence="1" id="KW-0812">Transmembrane</keyword>
<keyword evidence="1" id="KW-0472">Membrane</keyword>
<dbReference type="InParanoid" id="A0A1Y2GS14"/>
<gene>
    <name evidence="2" type="ORF">BCR41DRAFT_283131</name>
</gene>
<dbReference type="EMBL" id="MCFF01000014">
    <property type="protein sequence ID" value="ORZ19160.1"/>
    <property type="molecule type" value="Genomic_DNA"/>
</dbReference>